<dbReference type="Pfam" id="PF23216">
    <property type="entry name" value="WHD_CYT4"/>
    <property type="match status" value="1"/>
</dbReference>
<dbReference type="GO" id="GO:0006402">
    <property type="term" value="P:mRNA catabolic process"/>
    <property type="evidence" value="ECO:0007669"/>
    <property type="project" value="TreeGrafter"/>
</dbReference>
<evidence type="ECO:0000256" key="1">
    <source>
        <dbReference type="SAM" id="MobiDB-lite"/>
    </source>
</evidence>
<gene>
    <name evidence="3" type="ORF">LTR62_007508</name>
</gene>
<proteinExistence type="predicted"/>
<dbReference type="EMBL" id="JAVRRL010000070">
    <property type="protein sequence ID" value="KAK5109146.1"/>
    <property type="molecule type" value="Genomic_DNA"/>
</dbReference>
<dbReference type="GO" id="GO:0000175">
    <property type="term" value="F:3'-5'-RNA exonuclease activity"/>
    <property type="evidence" value="ECO:0007669"/>
    <property type="project" value="TreeGrafter"/>
</dbReference>
<dbReference type="SUPFAM" id="SSF50249">
    <property type="entry name" value="Nucleic acid-binding proteins"/>
    <property type="match status" value="1"/>
</dbReference>
<evidence type="ECO:0000259" key="2">
    <source>
        <dbReference type="SMART" id="SM00955"/>
    </source>
</evidence>
<dbReference type="InterPro" id="IPR050180">
    <property type="entry name" value="RNR_Ribonuclease"/>
</dbReference>
<dbReference type="InterPro" id="IPR012340">
    <property type="entry name" value="NA-bd_OB-fold"/>
</dbReference>
<accession>A0AAN7YP00</accession>
<organism evidence="3 4">
    <name type="scientific">Meristemomyces frigidus</name>
    <dbReference type="NCBI Taxonomy" id="1508187"/>
    <lineage>
        <taxon>Eukaryota</taxon>
        <taxon>Fungi</taxon>
        <taxon>Dikarya</taxon>
        <taxon>Ascomycota</taxon>
        <taxon>Pezizomycotina</taxon>
        <taxon>Dothideomycetes</taxon>
        <taxon>Dothideomycetidae</taxon>
        <taxon>Mycosphaerellales</taxon>
        <taxon>Teratosphaeriaceae</taxon>
        <taxon>Meristemomyces</taxon>
    </lineage>
</organism>
<dbReference type="GO" id="GO:0003723">
    <property type="term" value="F:RNA binding"/>
    <property type="evidence" value="ECO:0007669"/>
    <property type="project" value="InterPro"/>
</dbReference>
<dbReference type="PANTHER" id="PTHR23355:SF65">
    <property type="entry name" value="EXORIBONUCLEASE CYT-4, PUTATIVE (AFU_ORTHOLOGUE AFUA_7G01550)-RELATED"/>
    <property type="match status" value="1"/>
</dbReference>
<dbReference type="InterPro" id="IPR056624">
    <property type="entry name" value="WH_CYT4"/>
</dbReference>
<dbReference type="PANTHER" id="PTHR23355">
    <property type="entry name" value="RIBONUCLEASE"/>
    <property type="match status" value="1"/>
</dbReference>
<protein>
    <recommendedName>
        <fullName evidence="2">RNB domain-containing protein</fullName>
    </recommendedName>
</protein>
<dbReference type="Proteomes" id="UP001310890">
    <property type="component" value="Unassembled WGS sequence"/>
</dbReference>
<dbReference type="InterPro" id="IPR001900">
    <property type="entry name" value="RNase_II/R"/>
</dbReference>
<dbReference type="GO" id="GO:0000932">
    <property type="term" value="C:P-body"/>
    <property type="evidence" value="ECO:0007669"/>
    <property type="project" value="TreeGrafter"/>
</dbReference>
<sequence>MLPVRSAVSRSTSFNSYVCLGCRLRTQKRQRHDAALDADHSVGSETSEGQLLGAGDVKSALLGKGRSARSARAGKPKASRKKSREERAVIEANRRAAKARAQALFDDVADLSGAEMKAVPVVRHTPERQISDGLHGYRKAELDEKTGNPEIEWVGEAKQGARSERLFQTQPSWDFRKMTSEGVSPPTAASTMRTFSKHFTGPSDWKQLGSASTASLPTAVSTLRTIKTHITNAKQPKSTAMLNLPTIKKQFTTPSDSKQPKSISDALGDVLEAHVRSAGERGHESVVLPTSLPDHERWDRVSGLESSRNDSSAMDRLTAAMRSSQVGVLTPLRSIPRAPDLPSRKASLARAYHTNQRQRQTEDFRASGDVNISPALLGLGKKKYENSNGIRAQLRRWQNSNGHEEQNYQDNVGMDMDLDGGESSNNLTRLADPEAALRTTPAEQEEDEREAMAHFMQAPADGPNAGDFNERFLKMGDLVEVEFVRSDTPSIVAIFIRRIGLHGMAQLYTMQGRWLHIYEKKMQYSIPGWVSEDMVRPLLQYLPSPDDVESKLDELVEQSYMRDLSVPREIAAPLVSRMVQFRAEATEIYRKHASTLDNAHALLAHESDLRYGSLVSAATTLLKTPADKLPVTALFAVRQALADAGFAFNIDRRSHRLTGYLQIRSREQVKMVQWVRGWLREWQDDLALTATMSENQLKRHRPLRGAAYVHGFLDKAKKIVAKSREDRAPTPWGNVGPSKVRIPITQTQNSVRISKEECFTDQETEIVRFVEAWSLSSMFLGLPRLEALPPLILQATGLYDSYDLAPATGMLFLQEIGTILPYENRVRFDQHLLLPSSQHSKPLQNLMASLMEMQPSPNFQDSMADLRHDWGNLPVYCIDDASAHEIDDGISIVSAGAEMEGQREWWVHIHIANPTAFFERNHPLAKMARHMGESIYMPERTYMMLPRWATKRHFSLDRNRPCLTFSARMNEKGETLERKIRSGYIRNVLRMTRQEVGEILSEGTAKKPEAKRLVLQVGGESPPDLTRPAEHAEVTEEMKQQLKDLRMLGVMRSEIRKAAGGLFFDSHKPDVKVWQQYRSTGLAWDHPYRKGWRHVEGDPVIRVETQGLKNWFAPVDDAVDVLVRESMLLACEIAATWCEERQIPAVFRGSMPRPDRIAPETYFDTILAPAVKESGSGEYPMHLGMQYLQTFGSTCLSTQPFRHAILGMQHYGKVTSPLRRYGDMILHWQIEATLREEARTGQSLITTDPSASRPFLPFSKPVLDTIILGLQPRESIITRAKSYTENFWITQLLFRAHHFGEIPLPFPNGIVRCYVSVEGPKNLPMAGVMMMELNITARMEKVVKGKGYEEVRVGDVWECEIVGIECFLRTPTLRALRLVERVQ</sequence>
<comment type="caution">
    <text evidence="3">The sequence shown here is derived from an EMBL/GenBank/DDBJ whole genome shotgun (WGS) entry which is preliminary data.</text>
</comment>
<dbReference type="Pfam" id="PF23214">
    <property type="entry name" value="SH3_CYT4"/>
    <property type="match status" value="1"/>
</dbReference>
<evidence type="ECO:0000313" key="3">
    <source>
        <dbReference type="EMBL" id="KAK5109146.1"/>
    </source>
</evidence>
<feature type="compositionally biased region" description="Basic residues" evidence="1">
    <location>
        <begin position="66"/>
        <end position="82"/>
    </location>
</feature>
<dbReference type="InterPro" id="IPR056625">
    <property type="entry name" value="SH3_CYT4"/>
</dbReference>
<dbReference type="SMART" id="SM00955">
    <property type="entry name" value="RNB"/>
    <property type="match status" value="1"/>
</dbReference>
<evidence type="ECO:0000313" key="4">
    <source>
        <dbReference type="Proteomes" id="UP001310890"/>
    </source>
</evidence>
<reference evidence="3" key="1">
    <citation type="submission" date="2023-08" db="EMBL/GenBank/DDBJ databases">
        <title>Black Yeasts Isolated from many extreme environments.</title>
        <authorList>
            <person name="Coleine C."/>
            <person name="Stajich J.E."/>
            <person name="Selbmann L."/>
        </authorList>
    </citation>
    <scope>NUCLEOTIDE SEQUENCE</scope>
    <source>
        <strain evidence="3">CCFEE 5401</strain>
    </source>
</reference>
<dbReference type="Pfam" id="PF00773">
    <property type="entry name" value="RNB"/>
    <property type="match status" value="1"/>
</dbReference>
<feature type="region of interest" description="Disordered" evidence="1">
    <location>
        <begin position="35"/>
        <end position="87"/>
    </location>
</feature>
<feature type="domain" description="RNB" evidence="2">
    <location>
        <begin position="867"/>
        <end position="1236"/>
    </location>
</feature>
<name>A0AAN7YP00_9PEZI</name>
<feature type="region of interest" description="Disordered" evidence="1">
    <location>
        <begin position="400"/>
        <end position="447"/>
    </location>
</feature>